<dbReference type="Pfam" id="PF25027">
    <property type="entry name" value="EGF1_RECK"/>
    <property type="match status" value="1"/>
</dbReference>
<dbReference type="InterPro" id="IPR056978">
    <property type="entry name" value="CC4_RECK"/>
</dbReference>
<feature type="domain" description="Reversion-inducing cysteine-rich protein with Kazal CC4" evidence="2">
    <location>
        <begin position="110"/>
        <end position="166"/>
    </location>
</feature>
<dbReference type="Pfam" id="PF23332">
    <property type="entry name" value="CC4_RECK"/>
    <property type="match status" value="2"/>
</dbReference>
<dbReference type="PANTHER" id="PTHR13487:SF3">
    <property type="entry name" value="REVERSION-INDUCING CYSTEINE-RICH PROTEIN WITH KAZAL MOTIFS"/>
    <property type="match status" value="1"/>
</dbReference>
<dbReference type="Proteomes" id="UP001152798">
    <property type="component" value="Chromosome 7"/>
</dbReference>
<proteinExistence type="predicted"/>
<evidence type="ECO:0000259" key="3">
    <source>
        <dbReference type="Pfam" id="PF25027"/>
    </source>
</evidence>
<dbReference type="InterPro" id="IPR039016">
    <property type="entry name" value="RECK"/>
</dbReference>
<dbReference type="PANTHER" id="PTHR13487">
    <property type="entry name" value="SERINE PROTEASE INHIBITOR"/>
    <property type="match status" value="1"/>
</dbReference>
<feature type="domain" description="Reversion-inducing cysteine-rich with Kazal motifs N-terminal" evidence="1">
    <location>
        <begin position="9"/>
        <end position="51"/>
    </location>
</feature>
<evidence type="ECO:0000259" key="1">
    <source>
        <dbReference type="Pfam" id="PF22961"/>
    </source>
</evidence>
<sequence>VEEEYSWGVCCEEAQSERCHQACKSAKSASELQHHCRRSDELVLYGCIQKQEAGEECCGYARSPECHSMCRRWLQQTGRMSWSRVTAACTNPVLQCLNNISKPFLLSSPQKYIHCCEFASTGNCKEVCKKTLKKRASDVEIMNNLKSACGPILLHGGEMKMTQCLLHTEAEGYTKRENNESGERSTKEIAMLHCCNKASSNQCRKLCHKTFHHSFDTWPEFNSQCLINSTEDNLSHENCTNLLEECADFEKMKDTSVEEICNSLSIKTANTNCISIEAFDNLNPPMTYSETLTRPCKLSLCSENQICRINRSCNSPRDDCDVFTCTPGCFLGQSHGLLAPVKSYVRVPTPDKKCSSSICQCTPQGSIKHCKEDCNTHEGSNCDDNDVLWWLKSKLESAVHLILVLKETSASRLKCACRRGLPVLRRFTNVRNMRVSIPRCLAITCLRNQCAILKAILMKTPVIWCRRRKHWPTLDAAW</sequence>
<evidence type="ECO:0000259" key="2">
    <source>
        <dbReference type="Pfam" id="PF23332"/>
    </source>
</evidence>
<organism evidence="4 5">
    <name type="scientific">Nezara viridula</name>
    <name type="common">Southern green stink bug</name>
    <name type="synonym">Cimex viridulus</name>
    <dbReference type="NCBI Taxonomy" id="85310"/>
    <lineage>
        <taxon>Eukaryota</taxon>
        <taxon>Metazoa</taxon>
        <taxon>Ecdysozoa</taxon>
        <taxon>Arthropoda</taxon>
        <taxon>Hexapoda</taxon>
        <taxon>Insecta</taxon>
        <taxon>Pterygota</taxon>
        <taxon>Neoptera</taxon>
        <taxon>Paraneoptera</taxon>
        <taxon>Hemiptera</taxon>
        <taxon>Heteroptera</taxon>
        <taxon>Panheteroptera</taxon>
        <taxon>Pentatomomorpha</taxon>
        <taxon>Pentatomoidea</taxon>
        <taxon>Pentatomidae</taxon>
        <taxon>Pentatominae</taxon>
        <taxon>Nezara</taxon>
    </lineage>
</organism>
<dbReference type="GO" id="GO:0030198">
    <property type="term" value="P:extracellular matrix organization"/>
    <property type="evidence" value="ECO:0007669"/>
    <property type="project" value="TreeGrafter"/>
</dbReference>
<protein>
    <submittedName>
        <fullName evidence="4">Uncharacterized protein</fullName>
    </submittedName>
</protein>
<gene>
    <name evidence="4" type="ORF">NEZAVI_LOCUS15025</name>
</gene>
<evidence type="ECO:0000313" key="5">
    <source>
        <dbReference type="Proteomes" id="UP001152798"/>
    </source>
</evidence>
<dbReference type="InterPro" id="IPR056976">
    <property type="entry name" value="EGF1_RECK"/>
</dbReference>
<dbReference type="Pfam" id="PF22961">
    <property type="entry name" value="RECK-like_N"/>
    <property type="match status" value="1"/>
</dbReference>
<feature type="domain" description="Reversion-inducing cysteine-rich protein with Kazal EGF-like 1" evidence="3">
    <location>
        <begin position="328"/>
        <end position="372"/>
    </location>
</feature>
<name>A0A9P0HS33_NEZVI</name>
<feature type="non-terminal residue" evidence="4">
    <location>
        <position position="1"/>
    </location>
</feature>
<feature type="domain" description="Reversion-inducing cysteine-rich protein with Kazal CC4" evidence="2">
    <location>
        <begin position="190"/>
        <end position="234"/>
    </location>
</feature>
<evidence type="ECO:0000313" key="4">
    <source>
        <dbReference type="EMBL" id="CAH1407264.1"/>
    </source>
</evidence>
<accession>A0A9P0HS33</accession>
<keyword evidence="5" id="KW-1185">Reference proteome</keyword>
<dbReference type="EMBL" id="OV725083">
    <property type="protein sequence ID" value="CAH1407264.1"/>
    <property type="molecule type" value="Genomic_DNA"/>
</dbReference>
<dbReference type="AlphaFoldDB" id="A0A9P0HS33"/>
<dbReference type="GO" id="GO:0005886">
    <property type="term" value="C:plasma membrane"/>
    <property type="evidence" value="ECO:0007669"/>
    <property type="project" value="TreeGrafter"/>
</dbReference>
<dbReference type="InterPro" id="IPR055110">
    <property type="entry name" value="RECK-like_N"/>
</dbReference>
<dbReference type="GO" id="GO:0008191">
    <property type="term" value="F:metalloendopeptidase inhibitor activity"/>
    <property type="evidence" value="ECO:0007669"/>
    <property type="project" value="InterPro"/>
</dbReference>
<reference evidence="4" key="1">
    <citation type="submission" date="2022-01" db="EMBL/GenBank/DDBJ databases">
        <authorList>
            <person name="King R."/>
        </authorList>
    </citation>
    <scope>NUCLEOTIDE SEQUENCE</scope>
</reference>